<feature type="transmembrane region" description="Helical" evidence="1">
    <location>
        <begin position="55"/>
        <end position="77"/>
    </location>
</feature>
<dbReference type="PANTHER" id="PTHR36692">
    <property type="entry name" value="PROTEIN SNAKESKIN"/>
    <property type="match status" value="1"/>
</dbReference>
<comment type="caution">
    <text evidence="2">The sequence shown here is derived from an EMBL/GenBank/DDBJ whole genome shotgun (WGS) entry which is preliminary data.</text>
</comment>
<evidence type="ECO:0000313" key="3">
    <source>
        <dbReference type="Proteomes" id="UP001627154"/>
    </source>
</evidence>
<accession>A0ABD2VZL3</accession>
<dbReference type="PANTHER" id="PTHR36692:SF3">
    <property type="entry name" value="PROTEIN SNAKESKIN"/>
    <property type="match status" value="1"/>
</dbReference>
<keyword evidence="3" id="KW-1185">Reference proteome</keyword>
<name>A0ABD2VZL3_9HYME</name>
<sequence length="158" mass="17556">MSLEMKISGISLKIFKLILVIIILIIYRTGYGNGEFLGVGGVWNHNEAKGADAEIAASGTFIGFTVYTLIVLFAQCFSQSKDKSYRIEIVMNILGFFMWGAVGCIALIYWGGYMNEHKYTQVLNEKQVGIALGTLCIIESALYACDTLIAYREFINSH</sequence>
<evidence type="ECO:0000256" key="1">
    <source>
        <dbReference type="SAM" id="Phobius"/>
    </source>
</evidence>
<keyword evidence="1" id="KW-0472">Membrane</keyword>
<keyword evidence="1" id="KW-0812">Transmembrane</keyword>
<feature type="transmembrane region" description="Helical" evidence="1">
    <location>
        <begin position="130"/>
        <end position="151"/>
    </location>
</feature>
<protein>
    <recommendedName>
        <fullName evidence="4">MARVEL domain-containing protein</fullName>
    </recommendedName>
</protein>
<evidence type="ECO:0008006" key="4">
    <source>
        <dbReference type="Google" id="ProtNLM"/>
    </source>
</evidence>
<proteinExistence type="predicted"/>
<feature type="transmembrane region" description="Helical" evidence="1">
    <location>
        <begin position="89"/>
        <end position="110"/>
    </location>
</feature>
<keyword evidence="1" id="KW-1133">Transmembrane helix</keyword>
<organism evidence="2 3">
    <name type="scientific">Trichogramma kaykai</name>
    <dbReference type="NCBI Taxonomy" id="54128"/>
    <lineage>
        <taxon>Eukaryota</taxon>
        <taxon>Metazoa</taxon>
        <taxon>Ecdysozoa</taxon>
        <taxon>Arthropoda</taxon>
        <taxon>Hexapoda</taxon>
        <taxon>Insecta</taxon>
        <taxon>Pterygota</taxon>
        <taxon>Neoptera</taxon>
        <taxon>Endopterygota</taxon>
        <taxon>Hymenoptera</taxon>
        <taxon>Apocrita</taxon>
        <taxon>Proctotrupomorpha</taxon>
        <taxon>Chalcidoidea</taxon>
        <taxon>Trichogrammatidae</taxon>
        <taxon>Trichogramma</taxon>
    </lineage>
</organism>
<dbReference type="Proteomes" id="UP001627154">
    <property type="component" value="Unassembled WGS sequence"/>
</dbReference>
<gene>
    <name evidence="2" type="ORF">TKK_018551</name>
</gene>
<evidence type="ECO:0000313" key="2">
    <source>
        <dbReference type="EMBL" id="KAL3386049.1"/>
    </source>
</evidence>
<dbReference type="EMBL" id="JBJJXI010000149">
    <property type="protein sequence ID" value="KAL3386049.1"/>
    <property type="molecule type" value="Genomic_DNA"/>
</dbReference>
<reference evidence="2 3" key="1">
    <citation type="journal article" date="2024" name="bioRxiv">
        <title>A reference genome for Trichogramma kaykai: A tiny desert-dwelling parasitoid wasp with competing sex-ratio distorters.</title>
        <authorList>
            <person name="Culotta J."/>
            <person name="Lindsey A.R."/>
        </authorList>
    </citation>
    <scope>NUCLEOTIDE SEQUENCE [LARGE SCALE GENOMIC DNA]</scope>
    <source>
        <strain evidence="2 3">KSX58</strain>
    </source>
</reference>
<feature type="transmembrane region" description="Helical" evidence="1">
    <location>
        <begin position="7"/>
        <end position="27"/>
    </location>
</feature>
<dbReference type="InterPro" id="IPR038976">
    <property type="entry name" value="Ssk"/>
</dbReference>
<dbReference type="AlphaFoldDB" id="A0ABD2VZL3"/>